<dbReference type="AlphaFoldDB" id="A0A1G2CHC2"/>
<evidence type="ECO:0000256" key="5">
    <source>
        <dbReference type="ARBA" id="ARBA00023284"/>
    </source>
</evidence>
<evidence type="ECO:0000256" key="3">
    <source>
        <dbReference type="ARBA" id="ARBA00023002"/>
    </source>
</evidence>
<dbReference type="PANTHER" id="PTHR13887">
    <property type="entry name" value="GLUTATHIONE S-TRANSFERASE KAPPA"/>
    <property type="match status" value="1"/>
</dbReference>
<dbReference type="EMBL" id="MHLA01000007">
    <property type="protein sequence ID" value="OGZ00120.1"/>
    <property type="molecule type" value="Genomic_DNA"/>
</dbReference>
<keyword evidence="2" id="KW-0732">Signal</keyword>
<feature type="transmembrane region" description="Helical" evidence="6">
    <location>
        <begin position="29"/>
        <end position="50"/>
    </location>
</feature>
<comment type="similarity">
    <text evidence="1">Belongs to the thioredoxin family. DsbA subfamily.</text>
</comment>
<keyword evidence="4" id="KW-1015">Disulfide bond</keyword>
<dbReference type="Proteomes" id="UP000178880">
    <property type="component" value="Unassembled WGS sequence"/>
</dbReference>
<feature type="domain" description="Thioredoxin" evidence="7">
    <location>
        <begin position="67"/>
        <end position="251"/>
    </location>
</feature>
<keyword evidence="6" id="KW-0472">Membrane</keyword>
<keyword evidence="6" id="KW-1133">Transmembrane helix</keyword>
<evidence type="ECO:0000259" key="7">
    <source>
        <dbReference type="PROSITE" id="PS51352"/>
    </source>
</evidence>
<dbReference type="InterPro" id="IPR036249">
    <property type="entry name" value="Thioredoxin-like_sf"/>
</dbReference>
<name>A0A1G2CHC2_9BACT</name>
<reference evidence="8 9" key="1">
    <citation type="journal article" date="2016" name="Nat. Commun.">
        <title>Thousands of microbial genomes shed light on interconnected biogeochemical processes in an aquifer system.</title>
        <authorList>
            <person name="Anantharaman K."/>
            <person name="Brown C.T."/>
            <person name="Hug L.A."/>
            <person name="Sharon I."/>
            <person name="Castelle C.J."/>
            <person name="Probst A.J."/>
            <person name="Thomas B.C."/>
            <person name="Singh A."/>
            <person name="Wilkins M.J."/>
            <person name="Karaoz U."/>
            <person name="Brodie E.L."/>
            <person name="Williams K.H."/>
            <person name="Hubbard S.S."/>
            <person name="Banfield J.F."/>
        </authorList>
    </citation>
    <scope>NUCLEOTIDE SEQUENCE [LARGE SCALE GENOMIC DNA]</scope>
</reference>
<evidence type="ECO:0000313" key="8">
    <source>
        <dbReference type="EMBL" id="OGZ00120.1"/>
    </source>
</evidence>
<dbReference type="Gene3D" id="3.40.30.10">
    <property type="entry name" value="Glutaredoxin"/>
    <property type="match status" value="1"/>
</dbReference>
<dbReference type="InterPro" id="IPR013766">
    <property type="entry name" value="Thioredoxin_domain"/>
</dbReference>
<evidence type="ECO:0000256" key="2">
    <source>
        <dbReference type="ARBA" id="ARBA00022729"/>
    </source>
</evidence>
<dbReference type="PROSITE" id="PS51352">
    <property type="entry name" value="THIOREDOXIN_2"/>
    <property type="match status" value="1"/>
</dbReference>
<dbReference type="SUPFAM" id="SSF52833">
    <property type="entry name" value="Thioredoxin-like"/>
    <property type="match status" value="1"/>
</dbReference>
<dbReference type="STRING" id="1798650.A2945_00305"/>
<keyword evidence="3" id="KW-0560">Oxidoreductase</keyword>
<dbReference type="Pfam" id="PF13462">
    <property type="entry name" value="Thioredoxin_4"/>
    <property type="match status" value="1"/>
</dbReference>
<dbReference type="GO" id="GO:0016491">
    <property type="term" value="F:oxidoreductase activity"/>
    <property type="evidence" value="ECO:0007669"/>
    <property type="project" value="UniProtKB-KW"/>
</dbReference>
<dbReference type="PANTHER" id="PTHR13887:SF14">
    <property type="entry name" value="DISULFIDE BOND FORMATION PROTEIN D"/>
    <property type="match status" value="1"/>
</dbReference>
<evidence type="ECO:0000256" key="4">
    <source>
        <dbReference type="ARBA" id="ARBA00023157"/>
    </source>
</evidence>
<accession>A0A1G2CHC2</accession>
<comment type="caution">
    <text evidence="8">The sequence shown here is derived from an EMBL/GenBank/DDBJ whole genome shotgun (WGS) entry which is preliminary data.</text>
</comment>
<keyword evidence="5" id="KW-0676">Redox-active center</keyword>
<evidence type="ECO:0000313" key="9">
    <source>
        <dbReference type="Proteomes" id="UP000178880"/>
    </source>
</evidence>
<evidence type="ECO:0000256" key="6">
    <source>
        <dbReference type="SAM" id="Phobius"/>
    </source>
</evidence>
<keyword evidence="6" id="KW-0812">Transmembrane</keyword>
<organism evidence="8 9">
    <name type="scientific">Candidatus Liptonbacteria bacterium RIFCSPLOWO2_01_FULL_52_25</name>
    <dbReference type="NCBI Taxonomy" id="1798650"/>
    <lineage>
        <taxon>Bacteria</taxon>
        <taxon>Candidatus Liptoniibacteriota</taxon>
    </lineage>
</organism>
<gene>
    <name evidence="8" type="ORF">A2945_00305</name>
</gene>
<protein>
    <recommendedName>
        <fullName evidence="7">Thioredoxin domain-containing protein</fullName>
    </recommendedName>
</protein>
<sequence>MEEDIKFDIEKGKGIVSEEIKISDKGRDYFLPVSILIAGLMVSGSIIYLVGSKNIPVGAGGAAPTPSPAAGGVPQISARDVILGNPNAPITLIEYGDYQCPFCARFFSQVEGPLREEYIKTGKVKMVFKNFQFLGPESLAAAEAAECAKDQSKFWAYHDAIYAAESADGAEHNGNLNRTLFMKIAGDLGMDAGTFGNCVDAKKYAAQVQQDTADGQALGVNSTPTTFVNGQKMQGALPYTQFKAVIDGILNS</sequence>
<proteinExistence type="inferred from homology"/>
<dbReference type="InterPro" id="IPR012336">
    <property type="entry name" value="Thioredoxin-like_fold"/>
</dbReference>
<evidence type="ECO:0000256" key="1">
    <source>
        <dbReference type="ARBA" id="ARBA00005791"/>
    </source>
</evidence>